<evidence type="ECO:0000256" key="2">
    <source>
        <dbReference type="ARBA" id="ARBA00022527"/>
    </source>
</evidence>
<dbReference type="FunFam" id="1.10.510.10:FF:000021">
    <property type="entry name" value="Serine/threonine protein kinase"/>
    <property type="match status" value="1"/>
</dbReference>
<evidence type="ECO:0000256" key="8">
    <source>
        <dbReference type="SAM" id="MobiDB-lite"/>
    </source>
</evidence>
<name>A0A7Y4IL39_MYXXA</name>
<evidence type="ECO:0000313" key="10">
    <source>
        <dbReference type="EMBL" id="NOJ81247.1"/>
    </source>
</evidence>
<proteinExistence type="predicted"/>
<dbReference type="Gene3D" id="1.10.510.10">
    <property type="entry name" value="Transferase(Phosphotransferase) domain 1"/>
    <property type="match status" value="1"/>
</dbReference>
<dbReference type="InterPro" id="IPR008271">
    <property type="entry name" value="Ser/Thr_kinase_AS"/>
</dbReference>
<dbReference type="GO" id="GO:0005524">
    <property type="term" value="F:ATP binding"/>
    <property type="evidence" value="ECO:0007669"/>
    <property type="project" value="UniProtKB-UniRule"/>
</dbReference>
<dbReference type="PROSITE" id="PS00108">
    <property type="entry name" value="PROTEIN_KINASE_ST"/>
    <property type="match status" value="1"/>
</dbReference>
<dbReference type="GO" id="GO:0004674">
    <property type="term" value="F:protein serine/threonine kinase activity"/>
    <property type="evidence" value="ECO:0007669"/>
    <property type="project" value="UniProtKB-KW"/>
</dbReference>
<keyword evidence="2 10" id="KW-0723">Serine/threonine-protein kinase</keyword>
<evidence type="ECO:0000313" key="11">
    <source>
        <dbReference type="Proteomes" id="UP000533080"/>
    </source>
</evidence>
<evidence type="ECO:0000256" key="6">
    <source>
        <dbReference type="ARBA" id="ARBA00022840"/>
    </source>
</evidence>
<comment type="caution">
    <text evidence="10">The sequence shown here is derived from an EMBL/GenBank/DDBJ whole genome shotgun (WGS) entry which is preliminary data.</text>
</comment>
<dbReference type="Pfam" id="PF08308">
    <property type="entry name" value="PEGA"/>
    <property type="match status" value="1"/>
</dbReference>
<dbReference type="RefSeq" id="WP_171443323.1">
    <property type="nucleotide sequence ID" value="NZ_JABFNS010000093.1"/>
</dbReference>
<dbReference type="Proteomes" id="UP000533080">
    <property type="component" value="Unassembled WGS sequence"/>
</dbReference>
<feature type="compositionally biased region" description="Pro residues" evidence="8">
    <location>
        <begin position="389"/>
        <end position="399"/>
    </location>
</feature>
<feature type="binding site" evidence="7">
    <location>
        <position position="63"/>
    </location>
    <ligand>
        <name>ATP</name>
        <dbReference type="ChEBI" id="CHEBI:30616"/>
    </ligand>
</feature>
<feature type="region of interest" description="Disordered" evidence="8">
    <location>
        <begin position="311"/>
        <end position="404"/>
    </location>
</feature>
<dbReference type="InterPro" id="IPR013229">
    <property type="entry name" value="PEGA"/>
</dbReference>
<protein>
    <recommendedName>
        <fullName evidence="1">non-specific serine/threonine protein kinase</fullName>
        <ecNumber evidence="1">2.7.11.1</ecNumber>
    </recommendedName>
</protein>
<evidence type="ECO:0000256" key="5">
    <source>
        <dbReference type="ARBA" id="ARBA00022777"/>
    </source>
</evidence>
<evidence type="ECO:0000259" key="9">
    <source>
        <dbReference type="PROSITE" id="PS50011"/>
    </source>
</evidence>
<dbReference type="PROSITE" id="PS00107">
    <property type="entry name" value="PROTEIN_KINASE_ATP"/>
    <property type="match status" value="1"/>
</dbReference>
<dbReference type="SUPFAM" id="SSF56112">
    <property type="entry name" value="Protein kinase-like (PK-like)"/>
    <property type="match status" value="1"/>
</dbReference>
<evidence type="ECO:0000256" key="3">
    <source>
        <dbReference type="ARBA" id="ARBA00022679"/>
    </source>
</evidence>
<dbReference type="CDD" id="cd14014">
    <property type="entry name" value="STKc_PknB_like"/>
    <property type="match status" value="1"/>
</dbReference>
<feature type="domain" description="Protein kinase" evidence="9">
    <location>
        <begin position="34"/>
        <end position="300"/>
    </location>
</feature>
<keyword evidence="5 10" id="KW-0418">Kinase</keyword>
<dbReference type="PROSITE" id="PS50011">
    <property type="entry name" value="PROTEIN_KINASE_DOM"/>
    <property type="match status" value="1"/>
</dbReference>
<organism evidence="10 11">
    <name type="scientific">Myxococcus xanthus</name>
    <dbReference type="NCBI Taxonomy" id="34"/>
    <lineage>
        <taxon>Bacteria</taxon>
        <taxon>Pseudomonadati</taxon>
        <taxon>Myxococcota</taxon>
        <taxon>Myxococcia</taxon>
        <taxon>Myxococcales</taxon>
        <taxon>Cystobacterineae</taxon>
        <taxon>Myxococcaceae</taxon>
        <taxon>Myxococcus</taxon>
    </lineage>
</organism>
<dbReference type="InterPro" id="IPR000719">
    <property type="entry name" value="Prot_kinase_dom"/>
</dbReference>
<feature type="compositionally biased region" description="Low complexity" evidence="8">
    <location>
        <begin position="365"/>
        <end position="388"/>
    </location>
</feature>
<feature type="compositionally biased region" description="Low complexity" evidence="8">
    <location>
        <begin position="321"/>
        <end position="346"/>
    </location>
</feature>
<gene>
    <name evidence="10" type="ORF">HNV28_23460</name>
</gene>
<reference evidence="10 11" key="1">
    <citation type="submission" date="2020-05" db="EMBL/GenBank/DDBJ databases">
        <authorList>
            <person name="Whitworth D."/>
        </authorList>
    </citation>
    <scope>NUCLEOTIDE SEQUENCE [LARGE SCALE GENOMIC DNA]</scope>
    <source>
        <strain evidence="10 11">AM005</strain>
    </source>
</reference>
<dbReference type="PANTHER" id="PTHR43289:SF6">
    <property type="entry name" value="SERINE_THREONINE-PROTEIN KINASE NEKL-3"/>
    <property type="match status" value="1"/>
</dbReference>
<accession>A0A7Y4IL39</accession>
<evidence type="ECO:0000256" key="4">
    <source>
        <dbReference type="ARBA" id="ARBA00022741"/>
    </source>
</evidence>
<sequence>MAAPCPHCGSTDGVDHLCSGQGLQLLGQVLDGRYKIESVLGQGGMGMVFRATQTSVQRPVAVKTLNPSLAAAPQFFERFRREAELASRLRHPNVITIFDFGRSPDGTCYYVMELLEGESLKETVKRQGPMSLRRALSLVEQASQGLAHAHAEGCVHRDLKPHNIMVQQLSGQDFVKVLDFGLVKAMESEEEEQLTSTGQVLGTPQYMPPEQAGGESVDQRSDLYSMAGVLYFCLTGSSPFGANTVRKALTASLTQAVPAVNTKRQGAPVPAALDAFFKKALAPEKEDRYQNAQEFIDAMLDTVADLTSEELDAMPSGGVPSASERGSNSRSRSSRQGSQSGIRSSRVGAAPTLGRGSTPSNVVVARPQGGASGSSSSPSRVRSQTSRSAPPPPPPPPEPEGMSTGKKVALVAVPLVLLGIGAAVVLGNPGGSAPATPVVVNVPRDAPTATTQTATGMTGTPEESPVLTVSLDSTPSGASIYEGEEMVGTTPTKLQLRRDKVHSFSFRMPGHQDKELTLNLRRVAGDTQTANVVLEPVRAAAPGRSPRPSPKPASPSGPDISVFE</sequence>
<keyword evidence="6 7" id="KW-0067">ATP-binding</keyword>
<dbReference type="PANTHER" id="PTHR43289">
    <property type="entry name" value="MITOGEN-ACTIVATED PROTEIN KINASE KINASE KINASE 20-RELATED"/>
    <property type="match status" value="1"/>
</dbReference>
<feature type="region of interest" description="Disordered" evidence="8">
    <location>
        <begin position="194"/>
        <end position="217"/>
    </location>
</feature>
<dbReference type="InterPro" id="IPR011009">
    <property type="entry name" value="Kinase-like_dom_sf"/>
</dbReference>
<feature type="region of interest" description="Disordered" evidence="8">
    <location>
        <begin position="536"/>
        <end position="564"/>
    </location>
</feature>
<feature type="compositionally biased region" description="Pro residues" evidence="8">
    <location>
        <begin position="545"/>
        <end position="555"/>
    </location>
</feature>
<dbReference type="EC" id="2.7.11.1" evidence="1"/>
<dbReference type="EMBL" id="JABFNT010000080">
    <property type="protein sequence ID" value="NOJ81247.1"/>
    <property type="molecule type" value="Genomic_DNA"/>
</dbReference>
<dbReference type="Gene3D" id="3.30.200.20">
    <property type="entry name" value="Phosphorylase Kinase, domain 1"/>
    <property type="match status" value="1"/>
</dbReference>
<dbReference type="InterPro" id="IPR017441">
    <property type="entry name" value="Protein_kinase_ATP_BS"/>
</dbReference>
<dbReference type="AlphaFoldDB" id="A0A7Y4IL39"/>
<keyword evidence="4 7" id="KW-0547">Nucleotide-binding</keyword>
<evidence type="ECO:0000256" key="1">
    <source>
        <dbReference type="ARBA" id="ARBA00012513"/>
    </source>
</evidence>
<keyword evidence="3" id="KW-0808">Transferase</keyword>
<dbReference type="SMART" id="SM00220">
    <property type="entry name" value="S_TKc"/>
    <property type="match status" value="1"/>
</dbReference>
<dbReference type="Pfam" id="PF00069">
    <property type="entry name" value="Pkinase"/>
    <property type="match status" value="1"/>
</dbReference>
<evidence type="ECO:0000256" key="7">
    <source>
        <dbReference type="PROSITE-ProRule" id="PRU10141"/>
    </source>
</evidence>